<evidence type="ECO:0000313" key="1">
    <source>
        <dbReference type="EMBL" id="DAF93325.1"/>
    </source>
</evidence>
<organism evidence="1">
    <name type="scientific">Microviridae sp. ctOkR17</name>
    <dbReference type="NCBI Taxonomy" id="2824996"/>
    <lineage>
        <taxon>Viruses</taxon>
        <taxon>Monodnaviria</taxon>
        <taxon>Sangervirae</taxon>
        <taxon>Phixviricota</taxon>
        <taxon>Malgrandaviricetes</taxon>
        <taxon>Petitvirales</taxon>
        <taxon>Microviridae</taxon>
    </lineage>
</organism>
<accession>A0A8S5UFR3</accession>
<sequence length="656" mass="73212">MSITRTLGKNTLGDNNKMKVAMRDYDMSTHDISMVFRSSIGVGMLVPFCKILCQKGDIIDLDLINKTLSQPTLGPLFGSFKLQHFLFFGGFRLYNSWLHNNRTGIGMKMSDIRLPMMVAKTYGTEVEAKTNISASSLYKYLGWTASRRTGPNSTQGVYKNGVPLLLYLDIFKNYFANTQEDKFYMLKGAGSVTLNISNSYNSTDDGGYRIGTDQNSVNFTKTTKIKTTITTNDYQRFWDSIKVRVFLSDGSFQATNLGRLTTNALTNTITLNAVPADPYATILQFQTTQTTASFIKTELGQYNLKVLDELRDVILHKKGNQPLILNGTNLDASQNGSAELQAMFSDLVTSQSNKLGGMLPKTYDSDIFNNWIKKEWIEGSGSIADVTSIDVSDGKLTMDALNLQQKVYNMLNRIAVSGGTYKDWLETVYTAGKYLERPETPVFIGGMTQYIEFDEVISKSATETAYGNQPLGDIAAIGRGGKPTNSGHIHYQCEEPGYIMGLVAITPMVDYSQGNDFDLNLQTIDDLHKPALDGIGYQDLIQEQMAGETSIYANGSGINDLHHIAANKTLAWIDYMTNYNRTFGDFATGEALDFMVLNRRYDVKNSQIKDLTTYIDPQKYIEIFADTAIDSQNFWVQTVVHATRRGNYSAKQIPFL</sequence>
<dbReference type="EMBL" id="BK016083">
    <property type="protein sequence ID" value="DAF93325.1"/>
    <property type="molecule type" value="Genomic_DNA"/>
</dbReference>
<dbReference type="GO" id="GO:0005198">
    <property type="term" value="F:structural molecule activity"/>
    <property type="evidence" value="ECO:0007669"/>
    <property type="project" value="InterPro"/>
</dbReference>
<name>A0A8S5UFR3_9VIRU</name>
<protein>
    <submittedName>
        <fullName evidence="1">Major capsid protein</fullName>
    </submittedName>
</protein>
<proteinExistence type="predicted"/>
<dbReference type="InterPro" id="IPR037002">
    <property type="entry name" value="Microviridae_protein_F_sf"/>
</dbReference>
<reference evidence="1" key="1">
    <citation type="journal article" date="2021" name="Proc. Natl. Acad. Sci. U.S.A.">
        <title>A Catalog of Tens of Thousands of Viruses from Human Metagenomes Reveals Hidden Associations with Chronic Diseases.</title>
        <authorList>
            <person name="Tisza M.J."/>
            <person name="Buck C.B."/>
        </authorList>
    </citation>
    <scope>NUCLEOTIDE SEQUENCE</scope>
    <source>
        <strain evidence="1">CtOkR17</strain>
    </source>
</reference>
<dbReference type="Gene3D" id="2.60.169.10">
    <property type="entry name" value="Microviridae F protein"/>
    <property type="match status" value="2"/>
</dbReference>